<feature type="domain" description="Restriction endonuclease type IV Mrr" evidence="1">
    <location>
        <begin position="14"/>
        <end position="104"/>
    </location>
</feature>
<accession>A0A1V1NT25</accession>
<sequence length="117" mass="13405">MPGRFIYIAHRSKLGAGRGKEIDIYATAGSNVWVVESKWWKDSVHVDVVKNLMKQGDIVKEIRGKDLKKLTLWLFASNGVTKNAKKMMEENGILWSTKENLNDLLKDSDLRKLPEFD</sequence>
<evidence type="ECO:0000313" key="2">
    <source>
        <dbReference type="EMBL" id="ETR65725.1"/>
    </source>
</evidence>
<dbReference type="EMBL" id="ATBP01002557">
    <property type="protein sequence ID" value="ETR65725.1"/>
    <property type="molecule type" value="Genomic_DNA"/>
</dbReference>
<dbReference type="InterPro" id="IPR007560">
    <property type="entry name" value="Restrct_endonuc_IV_Mrr"/>
</dbReference>
<dbReference type="GO" id="GO:0004519">
    <property type="term" value="F:endonuclease activity"/>
    <property type="evidence" value="ECO:0007669"/>
    <property type="project" value="InterPro"/>
</dbReference>
<dbReference type="InterPro" id="IPR011856">
    <property type="entry name" value="tRNA_endonuc-like_dom_sf"/>
</dbReference>
<dbReference type="Pfam" id="PF04471">
    <property type="entry name" value="Mrr_cat"/>
    <property type="match status" value="1"/>
</dbReference>
<dbReference type="SUPFAM" id="SSF52980">
    <property type="entry name" value="Restriction endonuclease-like"/>
    <property type="match status" value="1"/>
</dbReference>
<dbReference type="AlphaFoldDB" id="A0A1V1NT25"/>
<comment type="caution">
    <text evidence="2">The sequence shown here is derived from an EMBL/GenBank/DDBJ whole genome shotgun (WGS) entry which is preliminary data.</text>
</comment>
<name>A0A1V1NT25_9BACT</name>
<dbReference type="Gene3D" id="3.40.1350.10">
    <property type="match status" value="1"/>
</dbReference>
<evidence type="ECO:0000313" key="3">
    <source>
        <dbReference type="Proteomes" id="UP000189670"/>
    </source>
</evidence>
<dbReference type="InterPro" id="IPR011335">
    <property type="entry name" value="Restrct_endonuc-II-like"/>
</dbReference>
<dbReference type="Proteomes" id="UP000189670">
    <property type="component" value="Unassembled WGS sequence"/>
</dbReference>
<reference evidence="3" key="1">
    <citation type="submission" date="2012-11" db="EMBL/GenBank/DDBJ databases">
        <authorList>
            <person name="Lucero-Rivera Y.E."/>
            <person name="Tovar-Ramirez D."/>
        </authorList>
    </citation>
    <scope>NUCLEOTIDE SEQUENCE [LARGE SCALE GENOMIC DNA]</scope>
    <source>
        <strain evidence="3">Araruama</strain>
    </source>
</reference>
<gene>
    <name evidence="2" type="ORF">OMM_13806</name>
</gene>
<organism evidence="2 3">
    <name type="scientific">Candidatus Magnetoglobus multicellularis str. Araruama</name>
    <dbReference type="NCBI Taxonomy" id="890399"/>
    <lineage>
        <taxon>Bacteria</taxon>
        <taxon>Pseudomonadati</taxon>
        <taxon>Thermodesulfobacteriota</taxon>
        <taxon>Desulfobacteria</taxon>
        <taxon>Desulfobacterales</taxon>
        <taxon>Desulfobacteraceae</taxon>
        <taxon>Candidatus Magnetoglobus</taxon>
    </lineage>
</organism>
<dbReference type="GO" id="GO:0009307">
    <property type="term" value="P:DNA restriction-modification system"/>
    <property type="evidence" value="ECO:0007669"/>
    <property type="project" value="InterPro"/>
</dbReference>
<dbReference type="GO" id="GO:0003677">
    <property type="term" value="F:DNA binding"/>
    <property type="evidence" value="ECO:0007669"/>
    <property type="project" value="InterPro"/>
</dbReference>
<evidence type="ECO:0000259" key="1">
    <source>
        <dbReference type="Pfam" id="PF04471"/>
    </source>
</evidence>
<proteinExistence type="predicted"/>
<protein>
    <recommendedName>
        <fullName evidence="1">Restriction endonuclease type IV Mrr domain-containing protein</fullName>
    </recommendedName>
</protein>